<dbReference type="SUPFAM" id="SSF50022">
    <property type="entry name" value="ISP domain"/>
    <property type="match status" value="1"/>
</dbReference>
<dbReference type="GO" id="GO:0016491">
    <property type="term" value="F:oxidoreductase activity"/>
    <property type="evidence" value="ECO:0007669"/>
    <property type="project" value="UniProtKB-KW"/>
</dbReference>
<dbReference type="PANTHER" id="PTHR43756:SF5">
    <property type="entry name" value="CHOLINE MONOOXYGENASE, CHLOROPLASTIC"/>
    <property type="match status" value="1"/>
</dbReference>
<proteinExistence type="predicted"/>
<reference evidence="8" key="1">
    <citation type="submission" date="2020-05" db="EMBL/GenBank/DDBJ databases">
        <authorList>
            <person name="Chiriac C."/>
            <person name="Salcher M."/>
            <person name="Ghai R."/>
            <person name="Kavagutti S V."/>
        </authorList>
    </citation>
    <scope>NUCLEOTIDE SEQUENCE</scope>
</reference>
<dbReference type="EMBL" id="CAFBLP010000070">
    <property type="protein sequence ID" value="CAB4886548.1"/>
    <property type="molecule type" value="Genomic_DNA"/>
</dbReference>
<keyword evidence="6" id="KW-0411">Iron-sulfur</keyword>
<evidence type="ECO:0000256" key="2">
    <source>
        <dbReference type="ARBA" id="ARBA00022714"/>
    </source>
</evidence>
<dbReference type="InterPro" id="IPR017941">
    <property type="entry name" value="Rieske_2Fe-2S"/>
</dbReference>
<feature type="domain" description="Rieske" evidence="7">
    <location>
        <begin position="45"/>
        <end position="155"/>
    </location>
</feature>
<dbReference type="SUPFAM" id="SSF55961">
    <property type="entry name" value="Bet v1-like"/>
    <property type="match status" value="1"/>
</dbReference>
<dbReference type="GO" id="GO:0005506">
    <property type="term" value="F:iron ion binding"/>
    <property type="evidence" value="ECO:0007669"/>
    <property type="project" value="InterPro"/>
</dbReference>
<name>A0A6J7EYC9_9ZZZZ</name>
<dbReference type="GO" id="GO:0051537">
    <property type="term" value="F:2 iron, 2 sulfur cluster binding"/>
    <property type="evidence" value="ECO:0007669"/>
    <property type="project" value="UniProtKB-KW"/>
</dbReference>
<keyword evidence="5" id="KW-0408">Iron</keyword>
<dbReference type="CDD" id="cd00680">
    <property type="entry name" value="RHO_alpha_C"/>
    <property type="match status" value="1"/>
</dbReference>
<dbReference type="PANTHER" id="PTHR43756">
    <property type="entry name" value="CHOLINE MONOOXYGENASE, CHLOROPLASTIC"/>
    <property type="match status" value="1"/>
</dbReference>
<evidence type="ECO:0000313" key="8">
    <source>
        <dbReference type="EMBL" id="CAB4886548.1"/>
    </source>
</evidence>
<evidence type="ECO:0000256" key="5">
    <source>
        <dbReference type="ARBA" id="ARBA00023004"/>
    </source>
</evidence>
<keyword evidence="4" id="KW-0560">Oxidoreductase</keyword>
<sequence>MSPVWSRPGHTFDTSETHPLSAHAYADAEVFANELRRLFAPESGLVFVGHDAFIPENGHRRSDADPRLLLTRDNGVVRALANVCTHACRPLVSDDAAVPRSRVACAFHDWSFRSDGSLIGGRDVDFGDGDVGAATRRRLALPSFALLSWHGFHFTVDPQRIDDYTADLARVDADFAERGIADWLDLDDWVVFASQDDPYRGDWKMFLEVFGDCYHVPPYHPGLASFADCDSIEWTFGENFHAQFLQLSRQRGNRSPRYAAWADGLDLYYRLRGEPAPHMAVAWAGLYPNLMFEAYNGMRMISIVVPVGPGEYVNRAHYLVPADMERLVPGLPQTIKDAYDETVLEDRVLLESRHDGLQSAASLGLDLDRYYPNLSGRALEAGVAHFHDWWTHRMA</sequence>
<dbReference type="InterPro" id="IPR015879">
    <property type="entry name" value="Ring_hydroxy_dOase_asu_C_dom"/>
</dbReference>
<gene>
    <name evidence="8" type="ORF">UFOPK3376_02327</name>
</gene>
<accession>A0A6J7EYC9</accession>
<protein>
    <submittedName>
        <fullName evidence="8">Unannotated protein</fullName>
    </submittedName>
</protein>
<dbReference type="Pfam" id="PF00355">
    <property type="entry name" value="Rieske"/>
    <property type="match status" value="1"/>
</dbReference>
<dbReference type="Pfam" id="PF00848">
    <property type="entry name" value="Ring_hydroxyl_A"/>
    <property type="match status" value="1"/>
</dbReference>
<dbReference type="Gene3D" id="3.90.380.10">
    <property type="entry name" value="Naphthalene 1,2-dioxygenase Alpha Subunit, Chain A, domain 1"/>
    <property type="match status" value="1"/>
</dbReference>
<evidence type="ECO:0000256" key="4">
    <source>
        <dbReference type="ARBA" id="ARBA00023002"/>
    </source>
</evidence>
<dbReference type="InterPro" id="IPR036922">
    <property type="entry name" value="Rieske_2Fe-2S_sf"/>
</dbReference>
<evidence type="ECO:0000256" key="1">
    <source>
        <dbReference type="ARBA" id="ARBA00001962"/>
    </source>
</evidence>
<evidence type="ECO:0000259" key="7">
    <source>
        <dbReference type="PROSITE" id="PS51296"/>
    </source>
</evidence>
<keyword evidence="2" id="KW-0001">2Fe-2S</keyword>
<dbReference type="PROSITE" id="PS51296">
    <property type="entry name" value="RIESKE"/>
    <property type="match status" value="1"/>
</dbReference>
<comment type="cofactor">
    <cofactor evidence="1">
        <name>Fe cation</name>
        <dbReference type="ChEBI" id="CHEBI:24875"/>
    </cofactor>
</comment>
<evidence type="ECO:0000256" key="3">
    <source>
        <dbReference type="ARBA" id="ARBA00022723"/>
    </source>
</evidence>
<dbReference type="InterPro" id="IPR001663">
    <property type="entry name" value="Rng_hydr_dOase-A"/>
</dbReference>
<evidence type="ECO:0000256" key="6">
    <source>
        <dbReference type="ARBA" id="ARBA00023014"/>
    </source>
</evidence>
<dbReference type="AlphaFoldDB" id="A0A6J7EYC9"/>
<organism evidence="8">
    <name type="scientific">freshwater metagenome</name>
    <dbReference type="NCBI Taxonomy" id="449393"/>
    <lineage>
        <taxon>unclassified sequences</taxon>
        <taxon>metagenomes</taxon>
        <taxon>ecological metagenomes</taxon>
    </lineage>
</organism>
<dbReference type="Gene3D" id="2.102.10.10">
    <property type="entry name" value="Rieske [2Fe-2S] iron-sulphur domain"/>
    <property type="match status" value="1"/>
</dbReference>
<keyword evidence="3" id="KW-0479">Metal-binding</keyword>